<reference evidence="5 6" key="2">
    <citation type="submission" date="2020-08" db="EMBL/GenBank/DDBJ databases">
        <title>Stappia taiwanensis sp. nov., isolated from a coastal thermal spring.</title>
        <authorList>
            <person name="Kampfer P."/>
        </authorList>
    </citation>
    <scope>NUCLEOTIDE SEQUENCE [LARGE SCALE GENOMIC DNA]</scope>
    <source>
        <strain evidence="5 6">DSM 23284</strain>
    </source>
</reference>
<dbReference type="InterPro" id="IPR010998">
    <property type="entry name" value="Integrase_recombinase_N"/>
</dbReference>
<keyword evidence="1" id="KW-0229">DNA integration</keyword>
<dbReference type="RefSeq" id="WP_181761168.1">
    <property type="nucleotide sequence ID" value="NZ_BMCR01000011.1"/>
</dbReference>
<dbReference type="PANTHER" id="PTHR30349:SF94">
    <property type="entry name" value="INTEGRASE_RECOMBINASE HI_1414-RELATED"/>
    <property type="match status" value="1"/>
</dbReference>
<keyword evidence="3" id="KW-0233">DNA recombination</keyword>
<dbReference type="Pfam" id="PF00589">
    <property type="entry name" value="Phage_integrase"/>
    <property type="match status" value="1"/>
</dbReference>
<evidence type="ECO:0000313" key="6">
    <source>
        <dbReference type="Proteomes" id="UP000559404"/>
    </source>
</evidence>
<dbReference type="PROSITE" id="PS51898">
    <property type="entry name" value="TYR_RECOMBINASE"/>
    <property type="match status" value="1"/>
</dbReference>
<reference evidence="5 6" key="1">
    <citation type="submission" date="2020-07" db="EMBL/GenBank/DDBJ databases">
        <authorList>
            <person name="Li M."/>
        </authorList>
    </citation>
    <scope>NUCLEOTIDE SEQUENCE [LARGE SCALE GENOMIC DNA]</scope>
    <source>
        <strain evidence="5 6">DSM 23284</strain>
    </source>
</reference>
<dbReference type="PANTHER" id="PTHR30349">
    <property type="entry name" value="PHAGE INTEGRASE-RELATED"/>
    <property type="match status" value="1"/>
</dbReference>
<evidence type="ECO:0000256" key="1">
    <source>
        <dbReference type="ARBA" id="ARBA00022908"/>
    </source>
</evidence>
<dbReference type="Proteomes" id="UP000559404">
    <property type="component" value="Unassembled WGS sequence"/>
</dbReference>
<dbReference type="AlphaFoldDB" id="A0A838XRP2"/>
<evidence type="ECO:0000256" key="3">
    <source>
        <dbReference type="ARBA" id="ARBA00023172"/>
    </source>
</evidence>
<dbReference type="Gene3D" id="1.10.443.10">
    <property type="entry name" value="Intergrase catalytic core"/>
    <property type="match status" value="1"/>
</dbReference>
<feature type="domain" description="Tyr recombinase" evidence="4">
    <location>
        <begin position="175"/>
        <end position="347"/>
    </location>
</feature>
<dbReference type="Gene3D" id="1.10.150.130">
    <property type="match status" value="1"/>
</dbReference>
<evidence type="ECO:0000256" key="2">
    <source>
        <dbReference type="ARBA" id="ARBA00023125"/>
    </source>
</evidence>
<dbReference type="InterPro" id="IPR002104">
    <property type="entry name" value="Integrase_catalytic"/>
</dbReference>
<organism evidence="5 6">
    <name type="scientific">Stappia taiwanensis</name>
    <dbReference type="NCBI Taxonomy" id="992267"/>
    <lineage>
        <taxon>Bacteria</taxon>
        <taxon>Pseudomonadati</taxon>
        <taxon>Pseudomonadota</taxon>
        <taxon>Alphaproteobacteria</taxon>
        <taxon>Hyphomicrobiales</taxon>
        <taxon>Stappiaceae</taxon>
        <taxon>Stappia</taxon>
    </lineage>
</organism>
<dbReference type="InterPro" id="IPR013762">
    <property type="entry name" value="Integrase-like_cat_sf"/>
</dbReference>
<keyword evidence="6" id="KW-1185">Reference proteome</keyword>
<proteinExistence type="predicted"/>
<dbReference type="GO" id="GO:0003677">
    <property type="term" value="F:DNA binding"/>
    <property type="evidence" value="ECO:0007669"/>
    <property type="project" value="UniProtKB-KW"/>
</dbReference>
<accession>A0A838XRP2</accession>
<comment type="caution">
    <text evidence="5">The sequence shown here is derived from an EMBL/GenBank/DDBJ whole genome shotgun (WGS) entry which is preliminary data.</text>
</comment>
<gene>
    <name evidence="5" type="ORF">H1W37_15070</name>
</gene>
<evidence type="ECO:0000259" key="4">
    <source>
        <dbReference type="PROSITE" id="PS51898"/>
    </source>
</evidence>
<sequence>MPTKRLKNHRHVYERISSDGRLTGYQVKIRQKGFPVYTKTFDRLADADAAVVQVLNDRNHGSRRDHRAPERITLGEVLENAIREVQQSEKKGKDGEAARLSTFIKRHPAFCHMSMANITRHDWEDWKSLRLEEVKSSTVRREMNLLMPVMRQAAIDLEMVGSPLDQVSRPQVRDERIIRLEPDEEDRLFHEFACARNKLLLPAARFALETGCRRSELLRLRWSDYSHNGGTIYLHDAKNGRGRDILLTYAAQVIIEELPGREKREGHIFPISAEALKNAFERARLRAGVAHWRWHDFRHEAISRCFDHGWTAEQVMDFSGHVDIKSLLRYRHPRVSDAVARLRKMESERQAAGSLRIAV</sequence>
<evidence type="ECO:0000313" key="5">
    <source>
        <dbReference type="EMBL" id="MBA4612982.1"/>
    </source>
</evidence>
<name>A0A838XRP2_9HYPH</name>
<dbReference type="InterPro" id="IPR050090">
    <property type="entry name" value="Tyrosine_recombinase_XerCD"/>
</dbReference>
<dbReference type="EMBL" id="JACEON010000014">
    <property type="protein sequence ID" value="MBA4612982.1"/>
    <property type="molecule type" value="Genomic_DNA"/>
</dbReference>
<dbReference type="CDD" id="cd00796">
    <property type="entry name" value="INT_Rci_Hp1_C"/>
    <property type="match status" value="1"/>
</dbReference>
<dbReference type="GO" id="GO:0006310">
    <property type="term" value="P:DNA recombination"/>
    <property type="evidence" value="ECO:0007669"/>
    <property type="project" value="UniProtKB-KW"/>
</dbReference>
<keyword evidence="2" id="KW-0238">DNA-binding</keyword>
<dbReference type="InterPro" id="IPR011010">
    <property type="entry name" value="DNA_brk_join_enz"/>
</dbReference>
<dbReference type="GO" id="GO:0015074">
    <property type="term" value="P:DNA integration"/>
    <property type="evidence" value="ECO:0007669"/>
    <property type="project" value="UniProtKB-KW"/>
</dbReference>
<dbReference type="SUPFAM" id="SSF56349">
    <property type="entry name" value="DNA breaking-rejoining enzymes"/>
    <property type="match status" value="1"/>
</dbReference>
<protein>
    <submittedName>
        <fullName evidence="5">Site-specific integrase</fullName>
    </submittedName>
</protein>